<evidence type="ECO:0000256" key="2">
    <source>
        <dbReference type="SAM" id="Phobius"/>
    </source>
</evidence>
<keyword evidence="2" id="KW-1133">Transmembrane helix</keyword>
<evidence type="ECO:0000313" key="3">
    <source>
        <dbReference type="EMBL" id="MBO0343789.1"/>
    </source>
</evidence>
<dbReference type="AlphaFoldDB" id="A0A939EML5"/>
<dbReference type="EMBL" id="JAFLNF010000001">
    <property type="protein sequence ID" value="MBO0343789.1"/>
    <property type="molecule type" value="Genomic_DNA"/>
</dbReference>
<gene>
    <name evidence="3" type="ORF">J0X15_01030</name>
</gene>
<dbReference type="RefSeq" id="WP_206937483.1">
    <property type="nucleotide sequence ID" value="NZ_JAFLNF010000001.1"/>
</dbReference>
<name>A0A939EML5_9HYPH</name>
<feature type="transmembrane region" description="Helical" evidence="2">
    <location>
        <begin position="54"/>
        <end position="73"/>
    </location>
</feature>
<evidence type="ECO:0000313" key="4">
    <source>
        <dbReference type="Proteomes" id="UP000664779"/>
    </source>
</evidence>
<proteinExistence type="predicted"/>
<keyword evidence="4" id="KW-1185">Reference proteome</keyword>
<protein>
    <submittedName>
        <fullName evidence="3">Uncharacterized protein</fullName>
    </submittedName>
</protein>
<organism evidence="3 4">
    <name type="scientific">Roseibium limicola</name>
    <dbReference type="NCBI Taxonomy" id="2816037"/>
    <lineage>
        <taxon>Bacteria</taxon>
        <taxon>Pseudomonadati</taxon>
        <taxon>Pseudomonadota</taxon>
        <taxon>Alphaproteobacteria</taxon>
        <taxon>Hyphomicrobiales</taxon>
        <taxon>Stappiaceae</taxon>
        <taxon>Roseibium</taxon>
    </lineage>
</organism>
<feature type="region of interest" description="Disordered" evidence="1">
    <location>
        <begin position="87"/>
        <end position="107"/>
    </location>
</feature>
<comment type="caution">
    <text evidence="3">The sequence shown here is derived from an EMBL/GenBank/DDBJ whole genome shotgun (WGS) entry which is preliminary data.</text>
</comment>
<reference evidence="3" key="1">
    <citation type="submission" date="2021-03" db="EMBL/GenBank/DDBJ databases">
        <title>Roseibium sp. CAU 1637 isolated from Incheon.</title>
        <authorList>
            <person name="Kim W."/>
        </authorList>
    </citation>
    <scope>NUCLEOTIDE SEQUENCE</scope>
    <source>
        <strain evidence="3">CAU 1637</strain>
    </source>
</reference>
<sequence>MKENLHVSHTDTSLRRSPTSGARRFEIILASATCCALLALAPLTISVSNMETPLLLSLAAVFALMCITTFVLASKVFHDLSQAEAKSAEIARSRPAPLPEESRAGAL</sequence>
<evidence type="ECO:0000256" key="1">
    <source>
        <dbReference type="SAM" id="MobiDB-lite"/>
    </source>
</evidence>
<keyword evidence="2" id="KW-0472">Membrane</keyword>
<feature type="transmembrane region" description="Helical" evidence="2">
    <location>
        <begin position="25"/>
        <end position="48"/>
    </location>
</feature>
<dbReference type="Proteomes" id="UP000664779">
    <property type="component" value="Unassembled WGS sequence"/>
</dbReference>
<accession>A0A939EML5</accession>
<keyword evidence="2" id="KW-0812">Transmembrane</keyword>